<dbReference type="RefSeq" id="WP_090554414.1">
    <property type="nucleotide sequence ID" value="NZ_FNRA01000001.1"/>
</dbReference>
<dbReference type="AlphaFoldDB" id="A0A1H3WJ79"/>
<evidence type="ECO:0000313" key="2">
    <source>
        <dbReference type="Proteomes" id="UP000198850"/>
    </source>
</evidence>
<accession>A0A1H3WJ79</accession>
<sequence>MIQHNCSRDSILSIPEMREKYDTEYTAYIPGLEIAEQLKTLLENVQIIIVLGTWCADSRLQVPRFFKITDSTGIAEDSIQLICINETKKTEDGLTDLLNIVSVPTFIFMEGDKELGRIIESPTGTLENDMIEILTKK</sequence>
<dbReference type="InterPro" id="IPR036249">
    <property type="entry name" value="Thioredoxin-like_sf"/>
</dbReference>
<organism evidence="1 2">
    <name type="scientific">Pedobacter hartonius</name>
    <dbReference type="NCBI Taxonomy" id="425514"/>
    <lineage>
        <taxon>Bacteria</taxon>
        <taxon>Pseudomonadati</taxon>
        <taxon>Bacteroidota</taxon>
        <taxon>Sphingobacteriia</taxon>
        <taxon>Sphingobacteriales</taxon>
        <taxon>Sphingobacteriaceae</taxon>
        <taxon>Pedobacter</taxon>
    </lineage>
</organism>
<dbReference type="EMBL" id="FNRA01000001">
    <property type="protein sequence ID" value="SDZ87179.1"/>
    <property type="molecule type" value="Genomic_DNA"/>
</dbReference>
<dbReference type="SUPFAM" id="SSF52833">
    <property type="entry name" value="Thioredoxin-like"/>
    <property type="match status" value="1"/>
</dbReference>
<dbReference type="Gene3D" id="3.40.30.10">
    <property type="entry name" value="Glutaredoxin"/>
    <property type="match status" value="1"/>
</dbReference>
<dbReference type="OrthoDB" id="6398367at2"/>
<name>A0A1H3WJ79_9SPHI</name>
<evidence type="ECO:0008006" key="3">
    <source>
        <dbReference type="Google" id="ProtNLM"/>
    </source>
</evidence>
<dbReference type="STRING" id="425514.SAMN05443550_101277"/>
<evidence type="ECO:0000313" key="1">
    <source>
        <dbReference type="EMBL" id="SDZ87179.1"/>
    </source>
</evidence>
<reference evidence="1 2" key="1">
    <citation type="submission" date="2016-10" db="EMBL/GenBank/DDBJ databases">
        <authorList>
            <person name="de Groot N.N."/>
        </authorList>
    </citation>
    <scope>NUCLEOTIDE SEQUENCE [LARGE SCALE GENOMIC DNA]</scope>
    <source>
        <strain evidence="1 2">DSM 19033</strain>
    </source>
</reference>
<gene>
    <name evidence="1" type="ORF">SAMN05443550_101277</name>
</gene>
<dbReference type="Proteomes" id="UP000198850">
    <property type="component" value="Unassembled WGS sequence"/>
</dbReference>
<protein>
    <recommendedName>
        <fullName evidence="3">Thioredoxin</fullName>
    </recommendedName>
</protein>
<keyword evidence="2" id="KW-1185">Reference proteome</keyword>
<proteinExistence type="predicted"/>